<name>A0AAV8US72_9RHOD</name>
<reference evidence="1 2" key="1">
    <citation type="journal article" date="2023" name="Nat. Commun.">
        <title>Origin of minicircular mitochondrial genomes in red algae.</title>
        <authorList>
            <person name="Lee Y."/>
            <person name="Cho C.H."/>
            <person name="Lee Y.M."/>
            <person name="Park S.I."/>
            <person name="Yang J.H."/>
            <person name="West J.A."/>
            <person name="Bhattacharya D."/>
            <person name="Yoon H.S."/>
        </authorList>
    </citation>
    <scope>NUCLEOTIDE SEQUENCE [LARGE SCALE GENOMIC DNA]</scope>
    <source>
        <strain evidence="1 2">CCMP1338</strain>
        <tissue evidence="1">Whole cell</tissue>
    </source>
</reference>
<accession>A0AAV8US72</accession>
<sequence>MEGGFVSGIVPTRAARAERSVVCMSVSRRDMLKFAIGAAAAVVVPMEALADGATSPATKYRVRGIYGYKIMSAGDTVNSVQGLVDSGSWVELGNLVSSAKKSSGKLRDLEGALQLFKTGYFADSRPKQRVMATYQSEFVDAVAALEAAAKKQDKSKANRAAAELKNAYDNIIAYAELSPNEFANTEGQAWSSDYDYRRKF</sequence>
<proteinExistence type="predicted"/>
<protein>
    <recommendedName>
        <fullName evidence="3">Photosystem II Psb31 protein domain-containing protein</fullName>
    </recommendedName>
</protein>
<dbReference type="EMBL" id="JAMWBK010000005">
    <property type="protein sequence ID" value="KAJ8905369.1"/>
    <property type="molecule type" value="Genomic_DNA"/>
</dbReference>
<evidence type="ECO:0000313" key="2">
    <source>
        <dbReference type="Proteomes" id="UP001157974"/>
    </source>
</evidence>
<keyword evidence="2" id="KW-1185">Reference proteome</keyword>
<organism evidence="1 2">
    <name type="scientific">Rhodosorus marinus</name>
    <dbReference type="NCBI Taxonomy" id="101924"/>
    <lineage>
        <taxon>Eukaryota</taxon>
        <taxon>Rhodophyta</taxon>
        <taxon>Stylonematophyceae</taxon>
        <taxon>Stylonematales</taxon>
        <taxon>Stylonemataceae</taxon>
        <taxon>Rhodosorus</taxon>
    </lineage>
</organism>
<dbReference type="Proteomes" id="UP001157974">
    <property type="component" value="Unassembled WGS sequence"/>
</dbReference>
<evidence type="ECO:0008006" key="3">
    <source>
        <dbReference type="Google" id="ProtNLM"/>
    </source>
</evidence>
<evidence type="ECO:0000313" key="1">
    <source>
        <dbReference type="EMBL" id="KAJ8905369.1"/>
    </source>
</evidence>
<comment type="caution">
    <text evidence="1">The sequence shown here is derived from an EMBL/GenBank/DDBJ whole genome shotgun (WGS) entry which is preliminary data.</text>
</comment>
<dbReference type="Gene3D" id="1.20.120.1740">
    <property type="entry name" value="Sodium ion translocating NADH-quinone reductase subunit C-like"/>
    <property type="match status" value="1"/>
</dbReference>
<dbReference type="AlphaFoldDB" id="A0AAV8US72"/>
<gene>
    <name evidence="1" type="ORF">NDN08_001876</name>
</gene>